<evidence type="ECO:0000256" key="1">
    <source>
        <dbReference type="SAM" id="MobiDB-lite"/>
    </source>
</evidence>
<organism evidence="3">
    <name type="scientific">Leptolyngbya sp. NK1-12</name>
    <dbReference type="NCBI Taxonomy" id="2547451"/>
    <lineage>
        <taxon>Bacteria</taxon>
        <taxon>Bacillati</taxon>
        <taxon>Cyanobacteriota</taxon>
        <taxon>Cyanophyceae</taxon>
        <taxon>Leptolyngbyales</taxon>
        <taxon>Leptolyngbyaceae</taxon>
        <taxon>Leptolyngbya group</taxon>
        <taxon>Leptolyngbya</taxon>
    </lineage>
</organism>
<feature type="transmembrane region" description="Helical" evidence="2">
    <location>
        <begin position="15"/>
        <end position="35"/>
    </location>
</feature>
<sequence>MARLSSTPKRSDFRLPATAIIWGCATAMLAICLPLTDEPHQGNRGTIISLAILAGATVSTVAVWQSANRDLQFQISAADELKQLQERVIDLEAIASAGQLEWQRQPRPNADISGDLRSNRTEA</sequence>
<dbReference type="AlphaFoldDB" id="A0AA96WW58"/>
<dbReference type="RefSeq" id="WP_316430982.1">
    <property type="nucleotide sequence ID" value="NZ_CP053586.1"/>
</dbReference>
<keyword evidence="2" id="KW-1133">Transmembrane helix</keyword>
<protein>
    <submittedName>
        <fullName evidence="3">Uncharacterized protein</fullName>
    </submittedName>
</protein>
<accession>A0AA96WW58</accession>
<gene>
    <name evidence="3" type="ORF">HJG54_20215</name>
</gene>
<evidence type="ECO:0000313" key="3">
    <source>
        <dbReference type="EMBL" id="WNZ24942.1"/>
    </source>
</evidence>
<reference evidence="3" key="1">
    <citation type="submission" date="2020-05" db="EMBL/GenBank/DDBJ databases">
        <authorList>
            <person name="Zhu T."/>
            <person name="Keshari N."/>
            <person name="Lu X."/>
        </authorList>
    </citation>
    <scope>NUCLEOTIDE SEQUENCE</scope>
    <source>
        <strain evidence="3">NK1-12</strain>
    </source>
</reference>
<evidence type="ECO:0000256" key="2">
    <source>
        <dbReference type="SAM" id="Phobius"/>
    </source>
</evidence>
<feature type="region of interest" description="Disordered" evidence="1">
    <location>
        <begin position="100"/>
        <end position="123"/>
    </location>
</feature>
<keyword evidence="2" id="KW-0472">Membrane</keyword>
<feature type="transmembrane region" description="Helical" evidence="2">
    <location>
        <begin position="47"/>
        <end position="67"/>
    </location>
</feature>
<name>A0AA96WW58_9CYAN</name>
<keyword evidence="2" id="KW-0812">Transmembrane</keyword>
<dbReference type="EMBL" id="CP053586">
    <property type="protein sequence ID" value="WNZ24942.1"/>
    <property type="molecule type" value="Genomic_DNA"/>
</dbReference>
<proteinExistence type="predicted"/>